<organism evidence="7 8">
    <name type="scientific">Psychrosphaera aquimarina</name>
    <dbReference type="NCBI Taxonomy" id="2044854"/>
    <lineage>
        <taxon>Bacteria</taxon>
        <taxon>Pseudomonadati</taxon>
        <taxon>Pseudomonadota</taxon>
        <taxon>Gammaproteobacteria</taxon>
        <taxon>Alteromonadales</taxon>
        <taxon>Pseudoalteromonadaceae</taxon>
        <taxon>Psychrosphaera</taxon>
    </lineage>
</organism>
<dbReference type="Pfam" id="PF04453">
    <property type="entry name" value="LptD"/>
    <property type="match status" value="1"/>
</dbReference>
<dbReference type="RefSeq" id="WP_315948089.1">
    <property type="nucleotide sequence ID" value="NZ_JAWCUA010000010.1"/>
</dbReference>
<evidence type="ECO:0000313" key="8">
    <source>
        <dbReference type="Proteomes" id="UP001257914"/>
    </source>
</evidence>
<keyword evidence="1 4" id="KW-0732">Signal</keyword>
<evidence type="ECO:0000256" key="4">
    <source>
        <dbReference type="HAMAP-Rule" id="MF_01411"/>
    </source>
</evidence>
<dbReference type="Pfam" id="PF03968">
    <property type="entry name" value="LptD_N"/>
    <property type="match status" value="1"/>
</dbReference>
<comment type="subcellular location">
    <subcellularLocation>
        <location evidence="4">Cell outer membrane</location>
    </subcellularLocation>
</comment>
<evidence type="ECO:0000256" key="2">
    <source>
        <dbReference type="ARBA" id="ARBA00023136"/>
    </source>
</evidence>
<reference evidence="7 8" key="1">
    <citation type="submission" date="2023-10" db="EMBL/GenBank/DDBJ databases">
        <title>Psychrosphaera aquimaarina strain SW33 isolated from seawater.</title>
        <authorList>
            <person name="Bayburt H."/>
            <person name="Kim J.M."/>
            <person name="Choi B.J."/>
            <person name="Jeon C.O."/>
        </authorList>
    </citation>
    <scope>NUCLEOTIDE SEQUENCE [LARGE SCALE GENOMIC DNA]</scope>
    <source>
        <strain evidence="7 8">KCTC 52743</strain>
    </source>
</reference>
<evidence type="ECO:0000313" key="7">
    <source>
        <dbReference type="EMBL" id="MDU0114467.1"/>
    </source>
</evidence>
<dbReference type="InterPro" id="IPR007543">
    <property type="entry name" value="LptD_C"/>
</dbReference>
<accession>A0ABU3R451</accession>
<gene>
    <name evidence="4 7" type="primary">lptD</name>
    <name evidence="7" type="ORF">RT723_16010</name>
</gene>
<keyword evidence="3 4" id="KW-0998">Cell outer membrane</keyword>
<evidence type="ECO:0000256" key="3">
    <source>
        <dbReference type="ARBA" id="ARBA00023237"/>
    </source>
</evidence>
<comment type="similarity">
    <text evidence="4">Belongs to the LptD family.</text>
</comment>
<comment type="function">
    <text evidence="4">Together with LptE, is involved in the assembly of lipopolysaccharide (LPS) at the surface of the outer membrane.</text>
</comment>
<comment type="caution">
    <text evidence="4">Lacks conserved residue(s) required for the propagation of feature annotation.</text>
</comment>
<dbReference type="InterPro" id="IPR050218">
    <property type="entry name" value="LptD"/>
</dbReference>
<dbReference type="InterPro" id="IPR020889">
    <property type="entry name" value="LipoPS_assembly_LptD"/>
</dbReference>
<dbReference type="EMBL" id="JAWCUA010000010">
    <property type="protein sequence ID" value="MDU0114467.1"/>
    <property type="molecule type" value="Genomic_DNA"/>
</dbReference>
<protein>
    <recommendedName>
        <fullName evidence="4">LPS-assembly protein LptD</fullName>
    </recommendedName>
</protein>
<sequence length="762" mass="86716">MSSTRFANMLSKLTFALPRQSIFIVASFLSVNSHVNAEPVCEVKPIKSPKKSTIDDFIHKPDEVIVTSESADLIRGNYTEFNGNVTIFQQEQTIQADNAIYDELSNQFRATGNIKLVADAATVTGLSIFLDEENQDLELLGANYQFGFNAGRGQADVFSIESSNELELKGATFTTCPGDDPSWLFSADEIQIDQEKGWGEAWNTVFKIADVPIIYVPYITFPISDKRKTGLLFPEVGNSTRYGSYIAQPIYFNLADNYDLTLTPKYMSDRGLLFQSNFRHINHNSDNILQLEYLNEDKSEVDLGARHLAYWQHESNWQDKWNVQLQWTDLSDDNFISEFTSDYHHQADTHLNNFVMLNYYGEHTNVSLLSQDMYELGPHIQSYRLPIQMTVDWSASDTADPVKLLINSQYSLFENEYREIDEVQRLHLAPEVTYQFNTPAFQLLASGSYLSTLYKQSNSTLQQEQELTRNLAKARILAGISLEKETTYFKQDVRQTLEPKIQYLYVEDVDQSNIGLYDSQLLKEDYFSLFRDNNYSGIDNISAANQATIGFSTSIFDKSNKELFRFGLGQVYKFNKDKDGTNDSLTSSKPAVAVEWFGQLTDNWQLDGGILYNQDTQNIDTGFVSLDYWLAKDKNFQFNHRYAKDVAGIKINQAGIFASYQINSTWAVATSYHQDLESDTNMDALVGFEYRSCCWSIQLAAKRQIVVDLNNDQIESGADVQYDNGISFNFKISGLGGDLSSNIANLFSESIFAYRRPYLITN</sequence>
<proteinExistence type="inferred from homology"/>
<feature type="domain" description="LptD C-terminal" evidence="6">
    <location>
        <begin position="306"/>
        <end position="666"/>
    </location>
</feature>
<feature type="domain" description="Organic solvent tolerance-like N-terminal" evidence="5">
    <location>
        <begin position="67"/>
        <end position="197"/>
    </location>
</feature>
<comment type="caution">
    <text evidence="7">The sequence shown here is derived from an EMBL/GenBank/DDBJ whole genome shotgun (WGS) entry which is preliminary data.</text>
</comment>
<evidence type="ECO:0000256" key="1">
    <source>
        <dbReference type="ARBA" id="ARBA00022729"/>
    </source>
</evidence>
<keyword evidence="8" id="KW-1185">Reference proteome</keyword>
<evidence type="ECO:0000259" key="5">
    <source>
        <dbReference type="Pfam" id="PF03968"/>
    </source>
</evidence>
<dbReference type="PANTHER" id="PTHR30189:SF1">
    <property type="entry name" value="LPS-ASSEMBLY PROTEIN LPTD"/>
    <property type="match status" value="1"/>
</dbReference>
<name>A0ABU3R451_9GAMM</name>
<comment type="subunit">
    <text evidence="4">Component of the lipopolysaccharide transport and assembly complex. Interacts with LptE and LptA.</text>
</comment>
<dbReference type="Proteomes" id="UP001257914">
    <property type="component" value="Unassembled WGS sequence"/>
</dbReference>
<evidence type="ECO:0000259" key="6">
    <source>
        <dbReference type="Pfam" id="PF04453"/>
    </source>
</evidence>
<dbReference type="PANTHER" id="PTHR30189">
    <property type="entry name" value="LPS-ASSEMBLY PROTEIN"/>
    <property type="match status" value="1"/>
</dbReference>
<dbReference type="Gene3D" id="2.60.450.10">
    <property type="entry name" value="Lipopolysaccharide (LPS) transport protein A like domain"/>
    <property type="match status" value="1"/>
</dbReference>
<keyword evidence="2 4" id="KW-0472">Membrane</keyword>
<dbReference type="InterPro" id="IPR005653">
    <property type="entry name" value="OstA-like_N"/>
</dbReference>
<dbReference type="HAMAP" id="MF_01411">
    <property type="entry name" value="LPS_assembly_LptD"/>
    <property type="match status" value="1"/>
</dbReference>